<evidence type="ECO:0000313" key="11">
    <source>
        <dbReference type="EMBL" id="CAD7621129.1"/>
    </source>
</evidence>
<comment type="similarity">
    <text evidence="8">Belongs to the TRAFAC class dynamin-like GTPase superfamily. Dynamin/Fzo/YdjA family.</text>
</comment>
<keyword evidence="7" id="KW-0505">Motor protein</keyword>
<dbReference type="SUPFAM" id="SSF52540">
    <property type="entry name" value="P-loop containing nucleoside triphosphate hydrolases"/>
    <property type="match status" value="1"/>
</dbReference>
<evidence type="ECO:0000256" key="2">
    <source>
        <dbReference type="ARBA" id="ARBA00022583"/>
    </source>
</evidence>
<feature type="non-terminal residue" evidence="11">
    <location>
        <position position="736"/>
    </location>
</feature>
<dbReference type="AlphaFoldDB" id="A0A7R9KDY9"/>
<accession>A0A7R9KDY9</accession>
<dbReference type="GO" id="GO:0003924">
    <property type="term" value="F:GTPase activity"/>
    <property type="evidence" value="ECO:0007669"/>
    <property type="project" value="InterPro"/>
</dbReference>
<reference evidence="11" key="1">
    <citation type="submission" date="2020-11" db="EMBL/GenBank/DDBJ databases">
        <authorList>
            <person name="Tran Van P."/>
        </authorList>
    </citation>
    <scope>NUCLEOTIDE SEQUENCE</scope>
</reference>
<dbReference type="PROSITE" id="PS00410">
    <property type="entry name" value="G_DYNAMIN_1"/>
    <property type="match status" value="1"/>
</dbReference>
<keyword evidence="4 8" id="KW-0547">Nucleotide-binding</keyword>
<feature type="domain" description="PH" evidence="9">
    <location>
        <begin position="525"/>
        <end position="598"/>
    </location>
</feature>
<dbReference type="Gene3D" id="1.20.120.1240">
    <property type="entry name" value="Dynamin, middle domain"/>
    <property type="match status" value="1"/>
</dbReference>
<dbReference type="GO" id="GO:0005886">
    <property type="term" value="C:plasma membrane"/>
    <property type="evidence" value="ECO:0007669"/>
    <property type="project" value="TreeGrafter"/>
</dbReference>
<evidence type="ECO:0000259" key="10">
    <source>
        <dbReference type="PROSITE" id="PS51718"/>
    </source>
</evidence>
<protein>
    <recommendedName>
        <fullName evidence="1">dynamin GTPase</fullName>
        <ecNumber evidence="1">3.6.5.5</ecNumber>
    </recommendedName>
</protein>
<dbReference type="FunFam" id="3.40.50.300:FF:000045">
    <property type="entry name" value="dynamin-1 isoform X2"/>
    <property type="match status" value="1"/>
</dbReference>
<sequence length="736" mass="83461">VNELQEKLKDSVDFDLPQIVVIGGQSSGKSSVLESIVGRDFLPRGSGIVTRRPLVLQLISDKDITNDFGEFSHSPGNQFCDFNEIRNEIRAETDRVVPEDCGISPIPINLKIHSPDVLDLTLVDLPGMTRVAVGNQPKDIEFQIEEMILKYIKKDNCLILAVTAANQDLATSDALKLANKVDPEGDRTIGVLTKLDLMDKGTDAKNILNGKHGIKLKRGFHGVVNRSQKDIEGNKDMKKALEDEHQYFVDHPSYGPSMAKRMGIEYVKTFLQKQLSEHIANRLPPLKAKTKEKLSRVNEALKTIEFPEDSMAKERLLIQTIDSFCTHFKNLMGSSVWKVDVNDLSCGAVINVLMNDTFPKQIDLLFYDEKRLGRKIATAIQNSFGTRLGVFIPDAAFTSCVDPLIELFRKPSIACIDWVTDEMIKTINKCLDDIKGFPDLKKCFAELTLDFVRESNDKCREIVEQLIEMEKCYPNTLHEDFIEMIGNGMTTPIAPAQVYGATPTVHQNTQNLKCDWISYQKNDLWFVLRDNTLYWFRDEKQNGKKGSLDLKGCQVVLNGWNLAIILPDNYRTSNEFVIAFNSQDATNRWYNWLTGAGVKPLSISAAPKAIDWESKCDESFESGSQLSANGLSQDMAFPDVMKPQVDEVKRYLHTYFVILKKTFKDRLPKLCQLKLINATSKFIRTELQISIRNEFSTIDELIGEDSDKDERIELLNKKKDCIDAIAIMDKYHKMRF</sequence>
<evidence type="ECO:0000259" key="9">
    <source>
        <dbReference type="PROSITE" id="PS50003"/>
    </source>
</evidence>
<dbReference type="InterPro" id="IPR022812">
    <property type="entry name" value="Dynamin"/>
</dbReference>
<dbReference type="GO" id="GO:0005525">
    <property type="term" value="F:GTP binding"/>
    <property type="evidence" value="ECO:0007669"/>
    <property type="project" value="UniProtKB-KW"/>
</dbReference>
<name>A0A7R9KDY9_9ACAR</name>
<gene>
    <name evidence="11" type="ORF">OSB1V03_LOCUS1605</name>
</gene>
<evidence type="ECO:0000256" key="5">
    <source>
        <dbReference type="ARBA" id="ARBA00022801"/>
    </source>
</evidence>
<dbReference type="PRINTS" id="PR00195">
    <property type="entry name" value="DYNAMIN"/>
</dbReference>
<dbReference type="GO" id="GO:0005737">
    <property type="term" value="C:cytoplasm"/>
    <property type="evidence" value="ECO:0007669"/>
    <property type="project" value="TreeGrafter"/>
</dbReference>
<keyword evidence="2" id="KW-0254">Endocytosis</keyword>
<dbReference type="InterPro" id="IPR011993">
    <property type="entry name" value="PH-like_dom_sf"/>
</dbReference>
<evidence type="ECO:0000256" key="8">
    <source>
        <dbReference type="RuleBase" id="RU003932"/>
    </source>
</evidence>
<dbReference type="Gene3D" id="3.40.50.300">
    <property type="entry name" value="P-loop containing nucleotide triphosphate hydrolases"/>
    <property type="match status" value="1"/>
</dbReference>
<dbReference type="EMBL" id="CAJPIZ010000486">
    <property type="protein sequence ID" value="CAG2101559.1"/>
    <property type="molecule type" value="Genomic_DNA"/>
</dbReference>
<keyword evidence="5" id="KW-0378">Hydrolase</keyword>
<dbReference type="Proteomes" id="UP000759131">
    <property type="component" value="Unassembled WGS sequence"/>
</dbReference>
<evidence type="ECO:0000256" key="6">
    <source>
        <dbReference type="ARBA" id="ARBA00023134"/>
    </source>
</evidence>
<dbReference type="InterPro" id="IPR000375">
    <property type="entry name" value="Dynamin_stalk"/>
</dbReference>
<keyword evidence="6 8" id="KW-0342">GTP-binding</keyword>
<evidence type="ECO:0000256" key="7">
    <source>
        <dbReference type="ARBA" id="ARBA00023175"/>
    </source>
</evidence>
<dbReference type="SUPFAM" id="SSF50729">
    <property type="entry name" value="PH domain-like"/>
    <property type="match status" value="1"/>
</dbReference>
<dbReference type="InterPro" id="IPR027417">
    <property type="entry name" value="P-loop_NTPase"/>
</dbReference>
<feature type="non-terminal residue" evidence="11">
    <location>
        <position position="1"/>
    </location>
</feature>
<dbReference type="EMBL" id="OC855061">
    <property type="protein sequence ID" value="CAD7621129.1"/>
    <property type="molecule type" value="Genomic_DNA"/>
</dbReference>
<dbReference type="Pfam" id="PF01031">
    <property type="entry name" value="Dynamin_M"/>
    <property type="match status" value="1"/>
</dbReference>
<dbReference type="EC" id="3.6.5.5" evidence="1"/>
<evidence type="ECO:0000256" key="3">
    <source>
        <dbReference type="ARBA" id="ARBA00022701"/>
    </source>
</evidence>
<dbReference type="CDD" id="cd08771">
    <property type="entry name" value="DLP_1"/>
    <property type="match status" value="1"/>
</dbReference>
<dbReference type="InterPro" id="IPR003130">
    <property type="entry name" value="GED"/>
</dbReference>
<dbReference type="PROSITE" id="PS50003">
    <property type="entry name" value="PH_DOMAIN"/>
    <property type="match status" value="1"/>
</dbReference>
<dbReference type="Pfam" id="PF02212">
    <property type="entry name" value="GED"/>
    <property type="match status" value="1"/>
</dbReference>
<evidence type="ECO:0000256" key="1">
    <source>
        <dbReference type="ARBA" id="ARBA00011980"/>
    </source>
</evidence>
<dbReference type="OrthoDB" id="5061070at2759"/>
<dbReference type="GO" id="GO:0005874">
    <property type="term" value="C:microtubule"/>
    <property type="evidence" value="ECO:0007669"/>
    <property type="project" value="UniProtKB-KW"/>
</dbReference>
<dbReference type="PANTHER" id="PTHR11566">
    <property type="entry name" value="DYNAMIN"/>
    <property type="match status" value="1"/>
</dbReference>
<keyword evidence="3" id="KW-0493">Microtubule</keyword>
<dbReference type="GO" id="GO:0031623">
    <property type="term" value="P:receptor internalization"/>
    <property type="evidence" value="ECO:0007669"/>
    <property type="project" value="TreeGrafter"/>
</dbReference>
<dbReference type="InterPro" id="IPR030381">
    <property type="entry name" value="G_DYNAMIN_dom"/>
</dbReference>
<dbReference type="GO" id="GO:0008017">
    <property type="term" value="F:microtubule binding"/>
    <property type="evidence" value="ECO:0007669"/>
    <property type="project" value="TreeGrafter"/>
</dbReference>
<dbReference type="Pfam" id="PF00169">
    <property type="entry name" value="PH"/>
    <property type="match status" value="1"/>
</dbReference>
<dbReference type="PANTHER" id="PTHR11566:SF212">
    <property type="entry name" value="DYNAMIN"/>
    <property type="match status" value="1"/>
</dbReference>
<evidence type="ECO:0000313" key="12">
    <source>
        <dbReference type="Proteomes" id="UP000759131"/>
    </source>
</evidence>
<keyword evidence="12" id="KW-1185">Reference proteome</keyword>
<dbReference type="InterPro" id="IPR001401">
    <property type="entry name" value="Dynamin_GTPase"/>
</dbReference>
<proteinExistence type="inferred from homology"/>
<dbReference type="SMART" id="SM00053">
    <property type="entry name" value="DYNc"/>
    <property type="match status" value="1"/>
</dbReference>
<dbReference type="InterPro" id="IPR045063">
    <property type="entry name" value="Dynamin_N"/>
</dbReference>
<dbReference type="Pfam" id="PF00350">
    <property type="entry name" value="Dynamin_N"/>
    <property type="match status" value="1"/>
</dbReference>
<dbReference type="InterPro" id="IPR019762">
    <property type="entry name" value="Dynamin_GTPase_CS"/>
</dbReference>
<organism evidence="11">
    <name type="scientific">Medioppia subpectinata</name>
    <dbReference type="NCBI Taxonomy" id="1979941"/>
    <lineage>
        <taxon>Eukaryota</taxon>
        <taxon>Metazoa</taxon>
        <taxon>Ecdysozoa</taxon>
        <taxon>Arthropoda</taxon>
        <taxon>Chelicerata</taxon>
        <taxon>Arachnida</taxon>
        <taxon>Acari</taxon>
        <taxon>Acariformes</taxon>
        <taxon>Sarcoptiformes</taxon>
        <taxon>Oribatida</taxon>
        <taxon>Brachypylina</taxon>
        <taxon>Oppioidea</taxon>
        <taxon>Oppiidae</taxon>
        <taxon>Medioppia</taxon>
    </lineage>
</organism>
<evidence type="ECO:0000256" key="4">
    <source>
        <dbReference type="ARBA" id="ARBA00022741"/>
    </source>
</evidence>
<dbReference type="InterPro" id="IPR001849">
    <property type="entry name" value="PH_domain"/>
</dbReference>
<dbReference type="PROSITE" id="PS51718">
    <property type="entry name" value="G_DYNAMIN_2"/>
    <property type="match status" value="1"/>
</dbReference>
<dbReference type="Gene3D" id="2.30.29.30">
    <property type="entry name" value="Pleckstrin-homology domain (PH domain)/Phosphotyrosine-binding domain (PTB)"/>
    <property type="match status" value="1"/>
</dbReference>
<feature type="domain" description="Dynamin-type G" evidence="10">
    <location>
        <begin position="13"/>
        <end position="284"/>
    </location>
</feature>
<dbReference type="SMART" id="SM00233">
    <property type="entry name" value="PH"/>
    <property type="match status" value="1"/>
</dbReference>